<evidence type="ECO:0000256" key="3">
    <source>
        <dbReference type="ARBA" id="ARBA00022737"/>
    </source>
</evidence>
<feature type="domain" description="Calponin-homology (CH)" evidence="6">
    <location>
        <begin position="657"/>
        <end position="777"/>
    </location>
</feature>
<dbReference type="InterPro" id="IPR000048">
    <property type="entry name" value="IQ_motif_EF-hand-BS"/>
</dbReference>
<dbReference type="PANTHER" id="PTHR22706">
    <property type="entry name" value="ASSEMBLY FACTOR FOR SPINDLE MICROTUBULES"/>
    <property type="match status" value="1"/>
</dbReference>
<keyword evidence="2" id="KW-0963">Cytoplasm</keyword>
<gene>
    <name evidence="7" type="ORF">SEMRO_397_G134490.1</name>
</gene>
<keyword evidence="4" id="KW-0112">Calmodulin-binding</keyword>
<protein>
    <submittedName>
        <fullName evidence="7">Abnormal spindle-like microcephaly-associated protein homolog</fullName>
    </submittedName>
</protein>
<comment type="caution">
    <text evidence="7">The sequence shown here is derived from an EMBL/GenBank/DDBJ whole genome shotgun (WGS) entry which is preliminary data.</text>
</comment>
<dbReference type="InterPro" id="IPR001715">
    <property type="entry name" value="CH_dom"/>
</dbReference>
<dbReference type="GO" id="GO:0005516">
    <property type="term" value="F:calmodulin binding"/>
    <property type="evidence" value="ECO:0007669"/>
    <property type="project" value="UniProtKB-KW"/>
</dbReference>
<feature type="compositionally biased region" description="Basic residues" evidence="5">
    <location>
        <begin position="69"/>
        <end position="80"/>
    </location>
</feature>
<organism evidence="7 8">
    <name type="scientific">Seminavis robusta</name>
    <dbReference type="NCBI Taxonomy" id="568900"/>
    <lineage>
        <taxon>Eukaryota</taxon>
        <taxon>Sar</taxon>
        <taxon>Stramenopiles</taxon>
        <taxon>Ochrophyta</taxon>
        <taxon>Bacillariophyta</taxon>
        <taxon>Bacillariophyceae</taxon>
        <taxon>Bacillariophycidae</taxon>
        <taxon>Naviculales</taxon>
        <taxon>Naviculaceae</taxon>
        <taxon>Seminavis</taxon>
    </lineage>
</organism>
<proteinExistence type="predicted"/>
<dbReference type="InterPro" id="IPR036872">
    <property type="entry name" value="CH_dom_sf"/>
</dbReference>
<dbReference type="SMART" id="SM00033">
    <property type="entry name" value="CH"/>
    <property type="match status" value="2"/>
</dbReference>
<dbReference type="GO" id="GO:0051295">
    <property type="term" value="P:establishment of meiotic spindle localization"/>
    <property type="evidence" value="ECO:0007669"/>
    <property type="project" value="TreeGrafter"/>
</dbReference>
<dbReference type="InterPro" id="IPR051185">
    <property type="entry name" value="ASPM"/>
</dbReference>
<feature type="region of interest" description="Disordered" evidence="5">
    <location>
        <begin position="1"/>
        <end position="91"/>
    </location>
</feature>
<dbReference type="Pfam" id="PF00612">
    <property type="entry name" value="IQ"/>
    <property type="match status" value="15"/>
</dbReference>
<dbReference type="GO" id="GO:0000278">
    <property type="term" value="P:mitotic cell cycle"/>
    <property type="evidence" value="ECO:0007669"/>
    <property type="project" value="TreeGrafter"/>
</dbReference>
<feature type="domain" description="Calponin-homology (CH)" evidence="6">
    <location>
        <begin position="821"/>
        <end position="941"/>
    </location>
</feature>
<dbReference type="GO" id="GO:0005737">
    <property type="term" value="C:cytoplasm"/>
    <property type="evidence" value="ECO:0007669"/>
    <property type="project" value="UniProtKB-SubCell"/>
</dbReference>
<evidence type="ECO:0000256" key="2">
    <source>
        <dbReference type="ARBA" id="ARBA00022490"/>
    </source>
</evidence>
<dbReference type="Gene3D" id="1.20.5.190">
    <property type="match status" value="8"/>
</dbReference>
<dbReference type="PROSITE" id="PS50096">
    <property type="entry name" value="IQ"/>
    <property type="match status" value="8"/>
</dbReference>
<dbReference type="CDD" id="cd21224">
    <property type="entry name" value="CH_ASPM_rpt2"/>
    <property type="match status" value="1"/>
</dbReference>
<dbReference type="Proteomes" id="UP001153069">
    <property type="component" value="Unassembled WGS sequence"/>
</dbReference>
<dbReference type="EMBL" id="CAICTM010000396">
    <property type="protein sequence ID" value="CAB9509617.1"/>
    <property type="molecule type" value="Genomic_DNA"/>
</dbReference>
<dbReference type="SMART" id="SM00015">
    <property type="entry name" value="IQ"/>
    <property type="match status" value="30"/>
</dbReference>
<feature type="compositionally biased region" description="Polar residues" evidence="5">
    <location>
        <begin position="1"/>
        <end position="20"/>
    </location>
</feature>
<dbReference type="PANTHER" id="PTHR22706:SF1">
    <property type="entry name" value="ASSEMBLY FACTOR FOR SPINDLE MICROTUBULES"/>
    <property type="match status" value="1"/>
</dbReference>
<evidence type="ECO:0000313" key="8">
    <source>
        <dbReference type="Proteomes" id="UP001153069"/>
    </source>
</evidence>
<evidence type="ECO:0000256" key="1">
    <source>
        <dbReference type="ARBA" id="ARBA00004496"/>
    </source>
</evidence>
<dbReference type="Pfam" id="PF00307">
    <property type="entry name" value="CH"/>
    <property type="match status" value="2"/>
</dbReference>
<feature type="compositionally biased region" description="Polar residues" evidence="5">
    <location>
        <begin position="36"/>
        <end position="45"/>
    </location>
</feature>
<reference evidence="7" key="1">
    <citation type="submission" date="2020-06" db="EMBL/GenBank/DDBJ databases">
        <authorList>
            <consortium name="Plant Systems Biology data submission"/>
        </authorList>
    </citation>
    <scope>NUCLEOTIDE SEQUENCE</scope>
    <source>
        <strain evidence="7">D6</strain>
    </source>
</reference>
<keyword evidence="8" id="KW-1185">Reference proteome</keyword>
<evidence type="ECO:0000313" key="7">
    <source>
        <dbReference type="EMBL" id="CAB9509617.1"/>
    </source>
</evidence>
<feature type="compositionally biased region" description="Basic and acidic residues" evidence="5">
    <location>
        <begin position="58"/>
        <end position="68"/>
    </location>
</feature>
<keyword evidence="3" id="KW-0677">Repeat</keyword>
<dbReference type="CDD" id="cd21223">
    <property type="entry name" value="CH_ASPM_rpt1"/>
    <property type="match status" value="1"/>
</dbReference>
<dbReference type="OrthoDB" id="2148418at2759"/>
<accession>A0A9N8DVY5</accession>
<dbReference type="PROSITE" id="PS50021">
    <property type="entry name" value="CH"/>
    <property type="match status" value="2"/>
</dbReference>
<dbReference type="InterPro" id="IPR027417">
    <property type="entry name" value="P-loop_NTPase"/>
</dbReference>
<evidence type="ECO:0000259" key="6">
    <source>
        <dbReference type="PROSITE" id="PS50021"/>
    </source>
</evidence>
<name>A0A9N8DVY5_9STRA</name>
<dbReference type="GO" id="GO:0007051">
    <property type="term" value="P:spindle organization"/>
    <property type="evidence" value="ECO:0007669"/>
    <property type="project" value="TreeGrafter"/>
</dbReference>
<evidence type="ECO:0000256" key="4">
    <source>
        <dbReference type="ARBA" id="ARBA00022860"/>
    </source>
</evidence>
<evidence type="ECO:0000256" key="5">
    <source>
        <dbReference type="SAM" id="MobiDB-lite"/>
    </source>
</evidence>
<dbReference type="SUPFAM" id="SSF52540">
    <property type="entry name" value="P-loop containing nucleoside triphosphate hydrolases"/>
    <property type="match status" value="2"/>
</dbReference>
<comment type="subcellular location">
    <subcellularLocation>
        <location evidence="1">Cytoplasm</location>
    </subcellularLocation>
</comment>
<dbReference type="SUPFAM" id="SSF47576">
    <property type="entry name" value="Calponin-homology domain, CH-domain"/>
    <property type="match status" value="1"/>
</dbReference>
<feature type="region of interest" description="Disordered" evidence="5">
    <location>
        <begin position="1254"/>
        <end position="1277"/>
    </location>
</feature>
<sequence length="2435" mass="277742">MRSPVSYSREQDLPGTSRNQLRGRPSIFGREKLSTFKLNRPSQEQNSRHLKHSASMVLRDKENDSEQHKKTKKSKLRGTLRSRPATLKPNPNRFAALKSASSKNNAIRGSKITSLRRSIRSTLSPPAPAKKASETYSSSFGFKTNSETSLLSYDTPSRGSKPSRIDTTQMSPRLLATPVTLGFNNPSPTTPKAILRDQLEMTVDESLLVSPTSQNTSSFLRLADERLSITKDSNIGRHQKPTIIIKSTFVESLNLLAARSRFVFEQKPDPAIDGSKMNTALLEPDIMAIPTSLKQSSGHESDRINATPSLQHQSMETFEPLPAVHTAKKSDSAASAIFVTPMSSKRNDACMNPSSLLCNEQSTTKPRTANRQSIPNEALTVKRRTRARAHVEEDDWADSQCEQFLAWLNFVLCPNEDCETQLVPCRNDNCIVEKQPGNYFNQPALRILYLHQHMSSARAAASRLLKSEDMQGIISIIDAEVAKGNLAIRSDRDMCGDYADLTLRRTILSLLFSYSMPWLQLGLETLFGVVIEPELITSCSAVVKVASTPANKGAGVNTQQNLMGAALRSFIVNRVLSDTATLDKYTKGRCKMPSGNFETRYRKELRVLVLRRVLALIFLLDRLGSQAGHLKTRKLFSKSSHVKSSRQVLEQLCRHFLAQEGDITKHLRRLGLKVIYKQQNIDEIEFSITNFAVDLRDGVRLARLAEILTGARKNSLLQKLRVPAVSRLQKLHNVGLALSAWRNAGVTLCEDVSPHHIVDGQRSAVFKLIRIIVSHFCSRTVFDHGQVENEVVKLLGEEPTKRPVLSKALSTLDSCDNQTENRGRTLLFSWCHAVCSRYRLPISDFSSSFADGKALCLMIHHYHPYMLSLDEIRPTTMDFDGQKPLTLDDALRNERLNNTLAHRRLLELGGIPGMAPTSDTTHPPDEKSLVAYLSYSCSRLLASQDEVRACKLIQNCYRRHRRRRLVVQRLKAAGFIGTTWQRHREKYFHNQRKKYGWAVRTIESLVRSRRHSLVRMKEARVRVEIRQESAVKIQNQFRRFRAQNSFHLLKTRHAIAANVRKQFVQMKAHHEEENRRRTETAAIRLQSTWRRYSKRKEFVATLKSALLIQKLVRKVGAREKFCLAQKGAIRIQSIWRAFWFQMQFQVQILDIIAIQTIIRSKLAVAAKETKFQALLVLQRSVRRFLATRRSQRMRRVRNRFRHFDKSAILCQASIRMFRVRQKRMYATSAAAKIQKLWRSARDARCADEDVDEECISSTKSPKRKGETENAGAALEEDSHSLTQLYPSEDHDAKLRKHAVRMLQRFAGQCLSRGLINRVTLLQAFVRGHLIQMAVIRAKVATLHIQKAWRASHQVNAFKLMKTSALTLQRFWRRCKTRRTLMPIINAASPILKVEELQTTAGLLLNISLGASLIDDDIVAGNFSQEESRLYLDNTLEMIHDPHRSTNGCAITIQRYWRGFVAIRHFHSSTTAAVSLQAFYRGSRRRLQMQQLHISATKIQSKWRAHLSNHQYQKTFGAIVSWQTCARMWLAKRLLSKARMASVCIQKHWRSSICRPRFNKDLISIVKCQYYARRWLSNRRFLMAWSAALCIQKIWRGYIGHASYRADLLAVVKCQSYLRRWQASSRLSLAKRAAICIQKNWRSFVCNVGFHMDLMDIVLCQSLVRSWLAKRRLCLANQKLVVSSPEIAMVFVSDPVDENVHLQPVQSRGAPEDGTCFDCNNAACDVDVKGISIPQSQAENQFHLAAEKSAVCIQKHWRGFACNVGFKMDLMDIVQCQSLVRRWLVKKRLSLDQQAVILAHKKLVAVVQLQSFGRRWLANRQIYRVHQAALCIQRHWRGFVYSIGFQMDLLDIVRCQSYIRRWLAKKRFDSLQQATICIQRHWRGFVCNIGFQMGLLDIVRFQSLARTWLARKRFYRVQQAAVCIQKQWRGLVCSINYHMDLMNIVQCQCIVRRWLVRQHSSSSTLRSLPRETSRNQGTLLRVAEHGNKGRDRNNKRERAACIIQKCWRCYTVHVEYFIALLGVMALQANCRRAIAKRRYQSALQSIVSFQALYRGYHVRRLALEQNQLLRTVHQSIRKELRSRDEPATISTRVAPVLPRSGQGCIDRSTTAAILIQKVWRGHSASFMYQIVIFCTLQIQRVVRGFLAKKEIASQRRTNVLRAPDTLARAAGILTDTSNISWEALPWISGRVVVLQSLVRGHLIRKARRKQLCGIAARLKTQHSPNMQLGARTASALAVIGTRTSLSEIMAAVRNLEATTRLSRGAAIAVVKGNTTAILLSLIRACNQSRPHQEILIYLLSILKNVSRHKDLLPFIATTEVAEVMIDLVQVFRSKQEVFCLSVSLLEICIKRKENKLLCQSQENLKRLKAVNKLCNRKQLSTIGRGTMMNAPGEMSNCSNTLQIAMPVGPNSFYAEGAEALRRIILIAEEALRYSNR</sequence>
<dbReference type="Gene3D" id="1.10.418.10">
    <property type="entry name" value="Calponin-like domain"/>
    <property type="match status" value="2"/>
</dbReference>
<dbReference type="GO" id="GO:0000922">
    <property type="term" value="C:spindle pole"/>
    <property type="evidence" value="ECO:0007669"/>
    <property type="project" value="TreeGrafter"/>
</dbReference>